<reference evidence="2 3" key="1">
    <citation type="submission" date="2018-03" db="EMBL/GenBank/DDBJ databases">
        <title>Draft genome sequence of Rohu Carp (Labeo rohita).</title>
        <authorList>
            <person name="Das P."/>
            <person name="Kushwaha B."/>
            <person name="Joshi C.G."/>
            <person name="Kumar D."/>
            <person name="Nagpure N.S."/>
            <person name="Sahoo L."/>
            <person name="Das S.P."/>
            <person name="Bit A."/>
            <person name="Patnaik S."/>
            <person name="Meher P.K."/>
            <person name="Jayasankar P."/>
            <person name="Koringa P.G."/>
            <person name="Patel N.V."/>
            <person name="Hinsu A.T."/>
            <person name="Kumar R."/>
            <person name="Pandey M."/>
            <person name="Agarwal S."/>
            <person name="Srivastava S."/>
            <person name="Singh M."/>
            <person name="Iquebal M.A."/>
            <person name="Jaiswal S."/>
            <person name="Angadi U.B."/>
            <person name="Kumar N."/>
            <person name="Raza M."/>
            <person name="Shah T.M."/>
            <person name="Rai A."/>
            <person name="Jena J.K."/>
        </authorList>
    </citation>
    <scope>NUCLEOTIDE SEQUENCE [LARGE SCALE GENOMIC DNA]</scope>
    <source>
        <strain evidence="2">DASCIFA01</strain>
        <tissue evidence="2">Testis</tissue>
    </source>
</reference>
<dbReference type="AlphaFoldDB" id="A0A498NMI8"/>
<sequence>MVTGQQASKKWQNLKKKYKDLRTLKTGLETDAGQEIVEHSTDTATSTIEISPLPNTSETSTASPTAIASPLTPSPRKRKRKTNPIVDFLAVEF</sequence>
<name>A0A498NMI8_LABRO</name>
<feature type="region of interest" description="Disordered" evidence="1">
    <location>
        <begin position="32"/>
        <end position="83"/>
    </location>
</feature>
<evidence type="ECO:0000256" key="1">
    <source>
        <dbReference type="SAM" id="MobiDB-lite"/>
    </source>
</evidence>
<evidence type="ECO:0000313" key="2">
    <source>
        <dbReference type="EMBL" id="RXN33011.1"/>
    </source>
</evidence>
<dbReference type="EMBL" id="QBIY01011305">
    <property type="protein sequence ID" value="RXN33011.1"/>
    <property type="molecule type" value="Genomic_DNA"/>
</dbReference>
<proteinExistence type="predicted"/>
<keyword evidence="3" id="KW-1185">Reference proteome</keyword>
<feature type="compositionally biased region" description="Polar residues" evidence="1">
    <location>
        <begin position="42"/>
        <end position="66"/>
    </location>
</feature>
<accession>A0A498NMI8</accession>
<gene>
    <name evidence="2" type="ORF">ROHU_015907</name>
</gene>
<dbReference type="Proteomes" id="UP000290572">
    <property type="component" value="Unassembled WGS sequence"/>
</dbReference>
<comment type="caution">
    <text evidence="2">The sequence shown here is derived from an EMBL/GenBank/DDBJ whole genome shotgun (WGS) entry which is preliminary data.</text>
</comment>
<protein>
    <submittedName>
        <fullName evidence="2">Trihelix transcription factor GT-3b-like protein</fullName>
    </submittedName>
</protein>
<organism evidence="2 3">
    <name type="scientific">Labeo rohita</name>
    <name type="common">Indian major carp</name>
    <name type="synonym">Cyprinus rohita</name>
    <dbReference type="NCBI Taxonomy" id="84645"/>
    <lineage>
        <taxon>Eukaryota</taxon>
        <taxon>Metazoa</taxon>
        <taxon>Chordata</taxon>
        <taxon>Craniata</taxon>
        <taxon>Vertebrata</taxon>
        <taxon>Euteleostomi</taxon>
        <taxon>Actinopterygii</taxon>
        <taxon>Neopterygii</taxon>
        <taxon>Teleostei</taxon>
        <taxon>Ostariophysi</taxon>
        <taxon>Cypriniformes</taxon>
        <taxon>Cyprinidae</taxon>
        <taxon>Labeoninae</taxon>
        <taxon>Labeonini</taxon>
        <taxon>Labeo</taxon>
    </lineage>
</organism>
<evidence type="ECO:0000313" key="3">
    <source>
        <dbReference type="Proteomes" id="UP000290572"/>
    </source>
</evidence>